<evidence type="ECO:0000256" key="2">
    <source>
        <dbReference type="ARBA" id="ARBA00022692"/>
    </source>
</evidence>
<accession>F6B653</accession>
<comment type="subcellular location">
    <subcellularLocation>
        <location evidence="1">Membrane</location>
        <topology evidence="1">Multi-pass membrane protein</topology>
    </subcellularLocation>
</comment>
<dbReference type="eggNOG" id="ENOG5032VW2">
    <property type="taxonomic scope" value="Bacteria"/>
</dbReference>
<dbReference type="HOGENOM" id="CLU_090600_0_0_9"/>
<keyword evidence="9" id="KW-1185">Reference proteome</keyword>
<name>F6B653_DESCC</name>
<dbReference type="TCDB" id="9.B.29.2.6">
    <property type="family name" value="the 4-5 tms putative chaperone (4-5pc) family"/>
</dbReference>
<dbReference type="STRING" id="868595.Desca_2658"/>
<feature type="transmembrane region" description="Helical" evidence="6">
    <location>
        <begin position="114"/>
        <end position="134"/>
    </location>
</feature>
<feature type="transmembrane region" description="Helical" evidence="6">
    <location>
        <begin position="155"/>
        <end position="183"/>
    </location>
</feature>
<organism evidence="8 9">
    <name type="scientific">Desulfotomaculum nigrificans (strain DSM 14880 / VKM B-2319 / CO-1-SRB)</name>
    <name type="common">Desulfotomaculum carboxydivorans</name>
    <dbReference type="NCBI Taxonomy" id="868595"/>
    <lineage>
        <taxon>Bacteria</taxon>
        <taxon>Bacillati</taxon>
        <taxon>Bacillota</taxon>
        <taxon>Clostridia</taxon>
        <taxon>Eubacteriales</taxon>
        <taxon>Desulfotomaculaceae</taxon>
        <taxon>Desulfotomaculum</taxon>
    </lineage>
</organism>
<evidence type="ECO:0000256" key="3">
    <source>
        <dbReference type="ARBA" id="ARBA00022989"/>
    </source>
</evidence>
<dbReference type="KEGG" id="dca:Desca_2658"/>
<dbReference type="Pfam" id="PF04893">
    <property type="entry name" value="Yip1"/>
    <property type="match status" value="1"/>
</dbReference>
<evidence type="ECO:0000256" key="1">
    <source>
        <dbReference type="ARBA" id="ARBA00004141"/>
    </source>
</evidence>
<feature type="transmembrane region" description="Helical" evidence="6">
    <location>
        <begin position="189"/>
        <end position="206"/>
    </location>
</feature>
<dbReference type="InterPro" id="IPR006977">
    <property type="entry name" value="Yip1_dom"/>
</dbReference>
<dbReference type="GO" id="GO:0016020">
    <property type="term" value="C:membrane"/>
    <property type="evidence" value="ECO:0007669"/>
    <property type="project" value="UniProtKB-SubCell"/>
</dbReference>
<dbReference type="AlphaFoldDB" id="F6B653"/>
<proteinExistence type="predicted"/>
<evidence type="ECO:0000313" key="8">
    <source>
        <dbReference type="EMBL" id="AEF95476.1"/>
    </source>
</evidence>
<dbReference type="EMBL" id="CP002736">
    <property type="protein sequence ID" value="AEF95476.1"/>
    <property type="molecule type" value="Genomic_DNA"/>
</dbReference>
<keyword evidence="4 6" id="KW-0472">Membrane</keyword>
<dbReference type="RefSeq" id="WP_013810876.1">
    <property type="nucleotide sequence ID" value="NC_015565.1"/>
</dbReference>
<keyword evidence="2 6" id="KW-0812">Transmembrane</keyword>
<feature type="transmembrane region" description="Helical" evidence="6">
    <location>
        <begin position="63"/>
        <end position="81"/>
    </location>
</feature>
<dbReference type="Proteomes" id="UP000009226">
    <property type="component" value="Chromosome"/>
</dbReference>
<feature type="transmembrane region" description="Helical" evidence="6">
    <location>
        <begin position="218"/>
        <end position="246"/>
    </location>
</feature>
<feature type="domain" description="Yip1" evidence="7">
    <location>
        <begin position="46"/>
        <end position="235"/>
    </location>
</feature>
<feature type="region of interest" description="Disordered" evidence="5">
    <location>
        <begin position="1"/>
        <end position="29"/>
    </location>
</feature>
<gene>
    <name evidence="8" type="ordered locus">Desca_2658</name>
</gene>
<reference evidence="8 9" key="1">
    <citation type="submission" date="2011-05" db="EMBL/GenBank/DDBJ databases">
        <title>Complete sequence of Desulfotomaculum carboxydivorans CO-1-SRB.</title>
        <authorList>
            <consortium name="US DOE Joint Genome Institute"/>
            <person name="Lucas S."/>
            <person name="Han J."/>
            <person name="Lapidus A."/>
            <person name="Cheng J.-F."/>
            <person name="Goodwin L."/>
            <person name="Pitluck S."/>
            <person name="Peters L."/>
            <person name="Mikhailova N."/>
            <person name="Lu M."/>
            <person name="Han C."/>
            <person name="Tapia R."/>
            <person name="Land M."/>
            <person name="Hauser L."/>
            <person name="Kyrpides N."/>
            <person name="Ivanova N."/>
            <person name="Pagani I."/>
            <person name="Stams A."/>
            <person name="Plugge C."/>
            <person name="Muyzer G."/>
            <person name="Kuever J."/>
            <person name="Parshina S."/>
            <person name="Ivanova A."/>
            <person name="Nazina T."/>
            <person name="Woyke T."/>
        </authorList>
    </citation>
    <scope>NUCLEOTIDE SEQUENCE [LARGE SCALE GENOMIC DNA]</scope>
    <source>
        <strain evidence="9">DSM 14880 / VKM B-2319 / CO-1-SRB</strain>
    </source>
</reference>
<protein>
    <recommendedName>
        <fullName evidence="7">Yip1 domain-containing protein</fullName>
    </recommendedName>
</protein>
<evidence type="ECO:0000259" key="7">
    <source>
        <dbReference type="Pfam" id="PF04893"/>
    </source>
</evidence>
<evidence type="ECO:0000313" key="9">
    <source>
        <dbReference type="Proteomes" id="UP000009226"/>
    </source>
</evidence>
<sequence length="251" mass="26881">MTEFRDNEMGETQPFAKAQPPVENEISEPINMEPPPRLTYYEIIYGILFDPVKTMQRIAQNPPLGATLIIVTLLSLAGLLADLYTSAHAAPAHIGLTTGLPLRQAMMLSEALRAAAPVLAVIGVIFYFVKWFFYSALLHLLAELYGGRGEAKTVFVIYGLASLPGVFLIPLKVLAALAVPAAATGIDTVGGFIVLIWGIILLAIGLKEAHNFTTGKALLVIFTPVVAVIVLGLVSLAGLMSALASFMPHTW</sequence>
<evidence type="ECO:0000256" key="6">
    <source>
        <dbReference type="SAM" id="Phobius"/>
    </source>
</evidence>
<keyword evidence="3 6" id="KW-1133">Transmembrane helix</keyword>
<evidence type="ECO:0000256" key="4">
    <source>
        <dbReference type="ARBA" id="ARBA00023136"/>
    </source>
</evidence>
<evidence type="ECO:0000256" key="5">
    <source>
        <dbReference type="SAM" id="MobiDB-lite"/>
    </source>
</evidence>